<keyword evidence="2" id="KW-1185">Reference proteome</keyword>
<evidence type="ECO:0000313" key="1">
    <source>
        <dbReference type="EMBL" id="OQM75595.1"/>
    </source>
</evidence>
<dbReference type="RefSeq" id="WP_080919703.1">
    <property type="nucleotide sequence ID" value="NZ_MDET01000014.1"/>
</dbReference>
<gene>
    <name evidence="1" type="ORF">BFN67_17640</name>
</gene>
<comment type="caution">
    <text evidence="1">The sequence shown here is derived from an EMBL/GenBank/DDBJ whole genome shotgun (WGS) entry which is preliminary data.</text>
</comment>
<dbReference type="OrthoDB" id="8448987at2"/>
<evidence type="ECO:0000313" key="2">
    <source>
        <dbReference type="Proteomes" id="UP000191905"/>
    </source>
</evidence>
<reference evidence="1 2" key="1">
    <citation type="journal article" date="2016" name="Int. J. Syst. Evol. Microbiol.">
        <title>Pseudaminobacter manganicus sp. nov., isolated from sludge of a manganese mine.</title>
        <authorList>
            <person name="Li J."/>
            <person name="Huang J."/>
            <person name="Liao S."/>
            <person name="Wang G."/>
        </authorList>
    </citation>
    <scope>NUCLEOTIDE SEQUENCE [LARGE SCALE GENOMIC DNA]</scope>
    <source>
        <strain evidence="1 2">JH-7</strain>
    </source>
</reference>
<accession>A0A1V8RR12</accession>
<dbReference type="EMBL" id="MDET01000014">
    <property type="protein sequence ID" value="OQM75595.1"/>
    <property type="molecule type" value="Genomic_DNA"/>
</dbReference>
<name>A0A1V8RR12_9HYPH</name>
<dbReference type="AlphaFoldDB" id="A0A1V8RR12"/>
<proteinExistence type="predicted"/>
<sequence>MSAAVIVVEFDQFDFVPEMNNTVELALTRALNRTADRSRTRFARAAREQVNFPASYLSPSSKRLWVKTRARKGAFHTLIEGRGVPTSLARFTKQKPLAGGQRHKGGEIRVSVKPGRGGTIKRAFLMRLKNNNVGLAVRTNGEAPRGAYQPKAIGKNLWLLYGPSVDQALAAASDGGGIFDEMTPEAMDFLEEEFNRQMELLDG</sequence>
<dbReference type="Proteomes" id="UP000191905">
    <property type="component" value="Unassembled WGS sequence"/>
</dbReference>
<organism evidence="1 2">
    <name type="scientific">Manganibacter manganicus</name>
    <dbReference type="NCBI Taxonomy" id="1873176"/>
    <lineage>
        <taxon>Bacteria</taxon>
        <taxon>Pseudomonadati</taxon>
        <taxon>Pseudomonadota</taxon>
        <taxon>Alphaproteobacteria</taxon>
        <taxon>Hyphomicrobiales</taxon>
        <taxon>Phyllobacteriaceae</taxon>
        <taxon>Manganibacter</taxon>
    </lineage>
</organism>
<protein>
    <submittedName>
        <fullName evidence="1">Uncharacterized protein</fullName>
    </submittedName>
</protein>
<dbReference type="STRING" id="1873176.BFN67_17640"/>